<feature type="domain" description="Glutaredoxin" evidence="2">
    <location>
        <begin position="172"/>
        <end position="241"/>
    </location>
</feature>
<dbReference type="AlphaFoldDB" id="A0A6J5UXF0"/>
<feature type="compositionally biased region" description="Polar residues" evidence="1">
    <location>
        <begin position="130"/>
        <end position="144"/>
    </location>
</feature>
<evidence type="ECO:0000313" key="4">
    <source>
        <dbReference type="EMBL" id="CAB4310720.1"/>
    </source>
</evidence>
<accession>A0A6J5UXF0</accession>
<dbReference type="CDD" id="cd03031">
    <property type="entry name" value="GRX_GRX_like"/>
    <property type="match status" value="1"/>
</dbReference>
<reference evidence="6" key="1">
    <citation type="journal article" date="2020" name="Genome Biol.">
        <title>Gamete binning: chromosome-level and haplotype-resolved genome assembly enabled by high-throughput single-cell sequencing of gamete genomes.</title>
        <authorList>
            <person name="Campoy J.A."/>
            <person name="Sun H."/>
            <person name="Goel M."/>
            <person name="Jiao W.-B."/>
            <person name="Folz-Donahue K."/>
            <person name="Wang N."/>
            <person name="Rubio M."/>
            <person name="Liu C."/>
            <person name="Kukat C."/>
            <person name="Ruiz D."/>
            <person name="Huettel B."/>
            <person name="Schneeberger K."/>
        </authorList>
    </citation>
    <scope>NUCLEOTIDE SEQUENCE [LARGE SCALE GENOMIC DNA]</scope>
    <source>
        <strain evidence="6">cv. Rojo Pasion</strain>
    </source>
</reference>
<evidence type="ECO:0000256" key="1">
    <source>
        <dbReference type="SAM" id="MobiDB-lite"/>
    </source>
</evidence>
<evidence type="ECO:0000259" key="2">
    <source>
        <dbReference type="Pfam" id="PF00462"/>
    </source>
</evidence>
<reference evidence="3 5" key="2">
    <citation type="submission" date="2020-05" db="EMBL/GenBank/DDBJ databases">
        <authorList>
            <person name="Campoy J."/>
            <person name="Schneeberger K."/>
            <person name="Spophaly S."/>
        </authorList>
    </citation>
    <scope>NUCLEOTIDE SEQUENCE [LARGE SCALE GENOMIC DNA]</scope>
    <source>
        <strain evidence="3">PruArmRojPasFocal</strain>
    </source>
</reference>
<feature type="region of interest" description="Disordered" evidence="1">
    <location>
        <begin position="120"/>
        <end position="144"/>
    </location>
</feature>
<dbReference type="Proteomes" id="UP000507245">
    <property type="component" value="Unassembled WGS sequence"/>
</dbReference>
<dbReference type="SUPFAM" id="SSF52833">
    <property type="entry name" value="Thioredoxin-like"/>
    <property type="match status" value="1"/>
</dbReference>
<proteinExistence type="predicted"/>
<dbReference type="Pfam" id="PF23733">
    <property type="entry name" value="GRXCR1-2_C"/>
    <property type="match status" value="1"/>
</dbReference>
<dbReference type="Pfam" id="PF00462">
    <property type="entry name" value="Glutaredoxin"/>
    <property type="match status" value="1"/>
</dbReference>
<name>A0A6J5UXF0_PRUAR</name>
<evidence type="ECO:0000313" key="6">
    <source>
        <dbReference type="Proteomes" id="UP000507245"/>
    </source>
</evidence>
<dbReference type="InterPro" id="IPR036249">
    <property type="entry name" value="Thioredoxin-like_sf"/>
</dbReference>
<dbReference type="EMBL" id="CAEKKB010000005">
    <property type="protein sequence ID" value="CAB4310720.1"/>
    <property type="molecule type" value="Genomic_DNA"/>
</dbReference>
<organism evidence="3 5">
    <name type="scientific">Prunus armeniaca</name>
    <name type="common">Apricot</name>
    <name type="synonym">Armeniaca vulgaris</name>
    <dbReference type="NCBI Taxonomy" id="36596"/>
    <lineage>
        <taxon>Eukaryota</taxon>
        <taxon>Viridiplantae</taxon>
        <taxon>Streptophyta</taxon>
        <taxon>Embryophyta</taxon>
        <taxon>Tracheophyta</taxon>
        <taxon>Spermatophyta</taxon>
        <taxon>Magnoliopsida</taxon>
        <taxon>eudicotyledons</taxon>
        <taxon>Gunneridae</taxon>
        <taxon>Pentapetalae</taxon>
        <taxon>rosids</taxon>
        <taxon>fabids</taxon>
        <taxon>Rosales</taxon>
        <taxon>Rosaceae</taxon>
        <taxon>Amygdaloideae</taxon>
        <taxon>Amygdaleae</taxon>
        <taxon>Prunus</taxon>
    </lineage>
</organism>
<dbReference type="OrthoDB" id="423313at2759"/>
<gene>
    <name evidence="3" type="ORF">CURHAP_LOCUS33129</name>
    <name evidence="4" type="ORF">ORAREDHAP_LOCUS32689</name>
</gene>
<dbReference type="Proteomes" id="UP000507222">
    <property type="component" value="Unassembled WGS sequence"/>
</dbReference>
<dbReference type="PANTHER" id="PTHR45669:SF22">
    <property type="entry name" value="GLUTAREDOXIN DOMAIN-CONTAINING CYSTEINE-RICH PROTEIN CG12206-RELATED"/>
    <property type="match status" value="1"/>
</dbReference>
<keyword evidence="6" id="KW-1185">Reference proteome</keyword>
<dbReference type="InterPro" id="IPR002109">
    <property type="entry name" value="Glutaredoxin"/>
</dbReference>
<dbReference type="PROSITE" id="PS51354">
    <property type="entry name" value="GLUTAREDOXIN_2"/>
    <property type="match status" value="1"/>
</dbReference>
<evidence type="ECO:0000313" key="5">
    <source>
        <dbReference type="Proteomes" id="UP000507222"/>
    </source>
</evidence>
<dbReference type="Gene3D" id="3.40.30.10">
    <property type="entry name" value="Glutaredoxin"/>
    <property type="match status" value="1"/>
</dbReference>
<dbReference type="EMBL" id="CAEKDK010000005">
    <property type="protein sequence ID" value="CAB4280307.1"/>
    <property type="molecule type" value="Genomic_DNA"/>
</dbReference>
<sequence>MGCVSSNLFNHDDEFTQLGSSALSHHIVSLTSSTYGLLTLDPPPPQTPTTPPTPPSRFTLGSIFPSPLCEPKSLWSDPKPLRSEPRPLRSDPEVINSWELMAGLDADSFRFSPLPPPKAFNFRDPKTAGKENSNPNRGIFKSQNDGVFGVKNKEDPLDRFEKICPPGGENKVVVYTTTLRGVRRTFEACNAVRAAIEGLGVMIVERDVSMDRGFREELKDLMDGKEEAGVPPRVFVKGRYVGGAEEVLKILEEGLLGEILDGCPKKKAGSVCEGCGEAKFLPCFQCNGSSKMVLVVKEELGQRQGSTVVVRCPECNENGLVLCPICS</sequence>
<evidence type="ECO:0000313" key="3">
    <source>
        <dbReference type="EMBL" id="CAB4280307.1"/>
    </source>
</evidence>
<dbReference type="PANTHER" id="PTHR45669">
    <property type="entry name" value="GLUTAREDOXIN DOMAIN-CONTAINING CYSTEINE-RICH PROTEIN CG12206-RELATED"/>
    <property type="match status" value="1"/>
</dbReference>
<protein>
    <recommendedName>
        <fullName evidence="2">Glutaredoxin domain-containing protein</fullName>
    </recommendedName>
</protein>